<evidence type="ECO:0000256" key="6">
    <source>
        <dbReference type="ARBA" id="ARBA00022958"/>
    </source>
</evidence>
<dbReference type="PROSITE" id="PS51201">
    <property type="entry name" value="RCK_N"/>
    <property type="match status" value="1"/>
</dbReference>
<feature type="domain" description="RCK N-terminal" evidence="12">
    <location>
        <begin position="112"/>
        <end position="260"/>
    </location>
</feature>
<keyword evidence="10" id="KW-0407">Ion channel</keyword>
<dbReference type="PANTHER" id="PTHR10027:SF33">
    <property type="entry name" value="CALCIUM-ACTIVATED POTASSIUM CHANNEL SUBUNIT ALPHA-1-RELATED"/>
    <property type="match status" value="1"/>
</dbReference>
<feature type="region of interest" description="Disordered" evidence="11">
    <location>
        <begin position="1"/>
        <end position="57"/>
    </location>
</feature>
<comment type="subcellular location">
    <subcellularLocation>
        <location evidence="1">Membrane</location>
        <topology evidence="1">Multi-pass membrane protein</topology>
    </subcellularLocation>
</comment>
<evidence type="ECO:0000256" key="4">
    <source>
        <dbReference type="ARBA" id="ARBA00022692"/>
    </source>
</evidence>
<evidence type="ECO:0000256" key="5">
    <source>
        <dbReference type="ARBA" id="ARBA00022826"/>
    </source>
</evidence>
<feature type="compositionally biased region" description="Polar residues" evidence="11">
    <location>
        <begin position="1"/>
        <end position="19"/>
    </location>
</feature>
<sequence length="372" mass="40745">MRNHRNSVGMTMMNSTKQVNKVKPNVNRATNDSLSSPNQPYNQRPTSRASGGTNVNNNGGLQVGIADDQAKDFDFEKTEMKYDSTGMFHWSPSRNLEDCILDRNQAAMTVLNGHVVVCLFADPDSPLIGLRNLVMPLRASNFHYHELKHVVIVGSVDYIRREWKMLQNLPKISVLNGSPLSRADLRAVNVNLCDMCCILSAKVPSNDDPTLADKEAILASLNIKAMTFDDTIGVLSQELVNDSNVQFLDQDDDDDPDTELYLTQPFACGTAFAVSVLDSLMSTTYFNQNALTLIRSLITGGATPELELILAEGAGLRGGYSTPDSLANRDRCRVGQIALYDGPLAQYGEGGKYGDLFVAALKSYGMLCIGLY</sequence>
<evidence type="ECO:0000256" key="9">
    <source>
        <dbReference type="ARBA" id="ARBA00023136"/>
    </source>
</evidence>
<evidence type="ECO:0000256" key="7">
    <source>
        <dbReference type="ARBA" id="ARBA00022989"/>
    </source>
</evidence>
<feature type="non-terminal residue" evidence="13">
    <location>
        <position position="1"/>
    </location>
</feature>
<dbReference type="InterPro" id="IPR003148">
    <property type="entry name" value="RCK_N"/>
</dbReference>
<keyword evidence="3" id="KW-0633">Potassium transport</keyword>
<evidence type="ECO:0000256" key="10">
    <source>
        <dbReference type="ARBA" id="ARBA00023303"/>
    </source>
</evidence>
<evidence type="ECO:0000313" key="14">
    <source>
        <dbReference type="Proteomes" id="UP000752696"/>
    </source>
</evidence>
<accession>A0A6V7H580</accession>
<comment type="caution">
    <text evidence="13">The sequence shown here is derived from an EMBL/GenBank/DDBJ whole genome shotgun (WGS) entry which is preliminary data.</text>
</comment>
<name>A0A6V7H580_9HYME</name>
<organism evidence="13 14">
    <name type="scientific">Heterotrigona itama</name>
    <dbReference type="NCBI Taxonomy" id="395501"/>
    <lineage>
        <taxon>Eukaryota</taxon>
        <taxon>Metazoa</taxon>
        <taxon>Ecdysozoa</taxon>
        <taxon>Arthropoda</taxon>
        <taxon>Hexapoda</taxon>
        <taxon>Insecta</taxon>
        <taxon>Pterygota</taxon>
        <taxon>Neoptera</taxon>
        <taxon>Endopterygota</taxon>
        <taxon>Hymenoptera</taxon>
        <taxon>Apocrita</taxon>
        <taxon>Aculeata</taxon>
        <taxon>Apoidea</taxon>
        <taxon>Anthophila</taxon>
        <taxon>Apidae</taxon>
        <taxon>Heterotrigona</taxon>
    </lineage>
</organism>
<dbReference type="GO" id="GO:0060072">
    <property type="term" value="F:large conductance calcium-activated potassium channel activity"/>
    <property type="evidence" value="ECO:0007669"/>
    <property type="project" value="TreeGrafter"/>
</dbReference>
<dbReference type="Pfam" id="PF21014">
    <property type="entry name" value="Slowpoke_C"/>
    <property type="match status" value="1"/>
</dbReference>
<dbReference type="PANTHER" id="PTHR10027">
    <property type="entry name" value="CALCIUM-ACTIVATED POTASSIUM CHANNEL ALPHA CHAIN"/>
    <property type="match status" value="1"/>
</dbReference>
<evidence type="ECO:0000256" key="1">
    <source>
        <dbReference type="ARBA" id="ARBA00004141"/>
    </source>
</evidence>
<dbReference type="OrthoDB" id="10035564at2759"/>
<keyword evidence="9" id="KW-0472">Membrane</keyword>
<keyword evidence="4" id="KW-0812">Transmembrane</keyword>
<dbReference type="InterPro" id="IPR047871">
    <property type="entry name" value="K_chnl_Slo-like"/>
</dbReference>
<dbReference type="Gene3D" id="3.40.50.720">
    <property type="entry name" value="NAD(P)-binding Rossmann-like Domain"/>
    <property type="match status" value="1"/>
</dbReference>
<dbReference type="Pfam" id="PF22614">
    <property type="entry name" value="Slo-like_RCK"/>
    <property type="match status" value="1"/>
</dbReference>
<evidence type="ECO:0000259" key="12">
    <source>
        <dbReference type="PROSITE" id="PS51201"/>
    </source>
</evidence>
<evidence type="ECO:0000256" key="3">
    <source>
        <dbReference type="ARBA" id="ARBA00022538"/>
    </source>
</evidence>
<keyword evidence="14" id="KW-1185">Reference proteome</keyword>
<protein>
    <recommendedName>
        <fullName evidence="12">RCK N-terminal domain-containing protein</fullName>
    </recommendedName>
</protein>
<feature type="compositionally biased region" description="Polar residues" evidence="11">
    <location>
        <begin position="27"/>
        <end position="57"/>
    </location>
</feature>
<dbReference type="GO" id="GO:0045211">
    <property type="term" value="C:postsynaptic membrane"/>
    <property type="evidence" value="ECO:0007669"/>
    <property type="project" value="TreeGrafter"/>
</dbReference>
<dbReference type="AlphaFoldDB" id="A0A6V7H580"/>
<reference evidence="13" key="1">
    <citation type="submission" date="2020-07" db="EMBL/GenBank/DDBJ databases">
        <authorList>
            <person name="Nazaruddin N."/>
        </authorList>
    </citation>
    <scope>NUCLEOTIDE SEQUENCE</scope>
</reference>
<keyword evidence="7" id="KW-1133">Transmembrane helix</keyword>
<dbReference type="InterPro" id="IPR048735">
    <property type="entry name" value="Slowpoke-like_C"/>
</dbReference>
<dbReference type="Proteomes" id="UP000752696">
    <property type="component" value="Unassembled WGS sequence"/>
</dbReference>
<evidence type="ECO:0000256" key="2">
    <source>
        <dbReference type="ARBA" id="ARBA00022448"/>
    </source>
</evidence>
<evidence type="ECO:0000256" key="8">
    <source>
        <dbReference type="ARBA" id="ARBA00023065"/>
    </source>
</evidence>
<evidence type="ECO:0000256" key="11">
    <source>
        <dbReference type="SAM" id="MobiDB-lite"/>
    </source>
</evidence>
<keyword evidence="6" id="KW-0630">Potassium</keyword>
<keyword evidence="8" id="KW-0406">Ion transport</keyword>
<evidence type="ECO:0000313" key="13">
    <source>
        <dbReference type="EMBL" id="CAD1474229.1"/>
    </source>
</evidence>
<keyword evidence="5" id="KW-0631">Potassium channel</keyword>
<dbReference type="FunFam" id="3.40.50.720:FF:000008">
    <property type="entry name" value="calcium-activated potassium channel subunit alpha-1 isoform X5"/>
    <property type="match status" value="1"/>
</dbReference>
<proteinExistence type="predicted"/>
<gene>
    <name evidence="13" type="ORF">MHI_LOCUS456114</name>
</gene>
<dbReference type="EMBL" id="CAJDYZ010007359">
    <property type="protein sequence ID" value="CAD1474229.1"/>
    <property type="molecule type" value="Genomic_DNA"/>
</dbReference>
<keyword evidence="2" id="KW-0813">Transport</keyword>